<keyword evidence="5" id="KW-1185">Reference proteome</keyword>
<dbReference type="InterPro" id="IPR011009">
    <property type="entry name" value="Kinase-like_dom_sf"/>
</dbReference>
<evidence type="ECO:0000259" key="3">
    <source>
        <dbReference type="Pfam" id="PF01636"/>
    </source>
</evidence>
<keyword evidence="2" id="KW-1133">Transmembrane helix</keyword>
<feature type="transmembrane region" description="Helical" evidence="2">
    <location>
        <begin position="222"/>
        <end position="240"/>
    </location>
</feature>
<comment type="similarity">
    <text evidence="1">Belongs to the pseudomonas-type ThrB family.</text>
</comment>
<evidence type="ECO:0000256" key="2">
    <source>
        <dbReference type="SAM" id="Phobius"/>
    </source>
</evidence>
<comment type="caution">
    <text evidence="4">The sequence shown here is derived from an EMBL/GenBank/DDBJ whole genome shotgun (WGS) entry which is preliminary data.</text>
</comment>
<name>A0ABX1XAB1_9BACL</name>
<evidence type="ECO:0000313" key="5">
    <source>
        <dbReference type="Proteomes" id="UP000653578"/>
    </source>
</evidence>
<evidence type="ECO:0000313" key="4">
    <source>
        <dbReference type="EMBL" id="NOU65377.1"/>
    </source>
</evidence>
<dbReference type="PANTHER" id="PTHR21064:SF6">
    <property type="entry name" value="AMINOGLYCOSIDE PHOSPHOTRANSFERASE DOMAIN-CONTAINING PROTEIN"/>
    <property type="match status" value="1"/>
</dbReference>
<proteinExistence type="inferred from homology"/>
<feature type="transmembrane region" description="Helical" evidence="2">
    <location>
        <begin position="271"/>
        <end position="290"/>
    </location>
</feature>
<dbReference type="SUPFAM" id="SSF56112">
    <property type="entry name" value="Protein kinase-like (PK-like)"/>
    <property type="match status" value="1"/>
</dbReference>
<dbReference type="Pfam" id="PF01636">
    <property type="entry name" value="APH"/>
    <property type="match status" value="1"/>
</dbReference>
<sequence>MDNKILNLLLQYDIVNPEATLIRHNENRTYKVIDSSNGSVYLLRVHDPLTLNLGGIQHTRQGVESELRLLEAISKRTDLMVPVPVVNRYGQLVTEFELDGSTLCCSLLHWIEGRNLTKEDLSSPDAAYNLGAQVGSLHTFFATYDKVVPADRPDYGIRRTDKMLKQIRRGVELELFSEENFLIVEKTLTRIVDRLRAGQPETLKQGIIHADLNMSNILVTPLGSYAFIDFCLFGFGYLLFDVAMAALNTPKEYREQVVTGYYGKMLPYEEAYSVIEGFMLSAVLGYYAFVMENDAAHAWIRERMPQFCHTRCTPFLNGESIFLSF</sequence>
<dbReference type="InterPro" id="IPR002575">
    <property type="entry name" value="Aminoglycoside_PTrfase"/>
</dbReference>
<dbReference type="RefSeq" id="WP_171631373.1">
    <property type="nucleotide sequence ID" value="NZ_WHNY01000044.1"/>
</dbReference>
<dbReference type="EMBL" id="WHNY01000044">
    <property type="protein sequence ID" value="NOU65377.1"/>
    <property type="molecule type" value="Genomic_DNA"/>
</dbReference>
<dbReference type="InterPro" id="IPR050249">
    <property type="entry name" value="Pseudomonas-type_ThrB"/>
</dbReference>
<evidence type="ECO:0000256" key="1">
    <source>
        <dbReference type="ARBA" id="ARBA00038240"/>
    </source>
</evidence>
<feature type="domain" description="Aminoglycoside phosphotransferase" evidence="3">
    <location>
        <begin position="22"/>
        <end position="261"/>
    </location>
</feature>
<gene>
    <name evidence="4" type="ORF">GC096_15190</name>
</gene>
<keyword evidence="2" id="KW-0472">Membrane</keyword>
<dbReference type="Gene3D" id="3.90.1200.10">
    <property type="match status" value="1"/>
</dbReference>
<protein>
    <submittedName>
        <fullName evidence="4">Phosphotransferase</fullName>
    </submittedName>
</protein>
<organism evidence="4 5">
    <name type="scientific">Paenibacillus plantarum</name>
    <dbReference type="NCBI Taxonomy" id="2654975"/>
    <lineage>
        <taxon>Bacteria</taxon>
        <taxon>Bacillati</taxon>
        <taxon>Bacillota</taxon>
        <taxon>Bacilli</taxon>
        <taxon>Bacillales</taxon>
        <taxon>Paenibacillaceae</taxon>
        <taxon>Paenibacillus</taxon>
    </lineage>
</organism>
<dbReference type="Proteomes" id="UP000653578">
    <property type="component" value="Unassembled WGS sequence"/>
</dbReference>
<dbReference type="PANTHER" id="PTHR21064">
    <property type="entry name" value="AMINOGLYCOSIDE PHOSPHOTRANSFERASE DOMAIN-CONTAINING PROTEIN-RELATED"/>
    <property type="match status" value="1"/>
</dbReference>
<keyword evidence="2" id="KW-0812">Transmembrane</keyword>
<accession>A0ABX1XAB1</accession>
<reference evidence="4 5" key="1">
    <citation type="submission" date="2019-10" db="EMBL/GenBank/DDBJ databases">
        <title>Description of Paenibacillus humi sp. nov.</title>
        <authorList>
            <person name="Carlier A."/>
            <person name="Qi S."/>
        </authorList>
    </citation>
    <scope>NUCLEOTIDE SEQUENCE [LARGE SCALE GENOMIC DNA]</scope>
    <source>
        <strain evidence="4 5">LMG 31461</strain>
    </source>
</reference>